<comment type="caution">
    <text evidence="2">The sequence shown here is derived from an EMBL/GenBank/DDBJ whole genome shotgun (WGS) entry which is preliminary data.</text>
</comment>
<feature type="transmembrane region" description="Helical" evidence="1">
    <location>
        <begin position="113"/>
        <end position="130"/>
    </location>
</feature>
<proteinExistence type="predicted"/>
<dbReference type="Proteomes" id="UP000489600">
    <property type="component" value="Unassembled WGS sequence"/>
</dbReference>
<keyword evidence="1" id="KW-0472">Membrane</keyword>
<name>A0A565BC90_9BRAS</name>
<evidence type="ECO:0000256" key="1">
    <source>
        <dbReference type="SAM" id="Phobius"/>
    </source>
</evidence>
<dbReference type="EMBL" id="CABITT030000003">
    <property type="protein sequence ID" value="VVA98974.1"/>
    <property type="molecule type" value="Genomic_DNA"/>
</dbReference>
<evidence type="ECO:0000313" key="3">
    <source>
        <dbReference type="Proteomes" id="UP000489600"/>
    </source>
</evidence>
<protein>
    <submittedName>
        <fullName evidence="2">Uncharacterized protein</fullName>
    </submittedName>
</protein>
<evidence type="ECO:0000313" key="2">
    <source>
        <dbReference type="EMBL" id="VVA98974.1"/>
    </source>
</evidence>
<keyword evidence="1" id="KW-1133">Transmembrane helix</keyword>
<keyword evidence="1" id="KW-0812">Transmembrane</keyword>
<organism evidence="2 3">
    <name type="scientific">Arabis nemorensis</name>
    <dbReference type="NCBI Taxonomy" id="586526"/>
    <lineage>
        <taxon>Eukaryota</taxon>
        <taxon>Viridiplantae</taxon>
        <taxon>Streptophyta</taxon>
        <taxon>Embryophyta</taxon>
        <taxon>Tracheophyta</taxon>
        <taxon>Spermatophyta</taxon>
        <taxon>Magnoliopsida</taxon>
        <taxon>eudicotyledons</taxon>
        <taxon>Gunneridae</taxon>
        <taxon>Pentapetalae</taxon>
        <taxon>rosids</taxon>
        <taxon>malvids</taxon>
        <taxon>Brassicales</taxon>
        <taxon>Brassicaceae</taxon>
        <taxon>Arabideae</taxon>
        <taxon>Arabis</taxon>
    </lineage>
</organism>
<accession>A0A565BC90</accession>
<dbReference type="AlphaFoldDB" id="A0A565BC90"/>
<dbReference type="OrthoDB" id="1914670at2759"/>
<gene>
    <name evidence="2" type="ORF">ANE_LOCUS9419</name>
</gene>
<reference evidence="2" key="1">
    <citation type="submission" date="2019-07" db="EMBL/GenBank/DDBJ databases">
        <authorList>
            <person name="Dittberner H."/>
        </authorList>
    </citation>
    <scope>NUCLEOTIDE SEQUENCE [LARGE SCALE GENOMIC DNA]</scope>
</reference>
<keyword evidence="3" id="KW-1185">Reference proteome</keyword>
<sequence>MIGLKNINIRQGIYYDDVYLSFSNSFNKSPLLMANYTIPRSYQGHEKRAKKWGQAQPFDNQTTQLKYKFMFWKTRTYRFEASVNLEVNEDGATKVKDKLDGIKMKKSDSSTRLTSLYLCVLMNLIVFLAIR</sequence>